<comment type="caution">
    <text evidence="9">The sequence shown here is derived from an EMBL/GenBank/DDBJ whole genome shotgun (WGS) entry which is preliminary data.</text>
</comment>
<proteinExistence type="inferred from homology"/>
<accession>A0A437M211</accession>
<dbReference type="InterPro" id="IPR013563">
    <property type="entry name" value="Oligopep_ABC_C"/>
</dbReference>
<reference evidence="9 10" key="1">
    <citation type="submission" date="2019-01" db="EMBL/GenBank/DDBJ databases">
        <authorList>
            <person name="Chen W.-M."/>
        </authorList>
    </citation>
    <scope>NUCLEOTIDE SEQUENCE [LARGE SCALE GENOMIC DNA]</scope>
    <source>
        <strain evidence="9 10">CCP-6</strain>
    </source>
</reference>
<dbReference type="NCBIfam" id="TIGR01727">
    <property type="entry name" value="oligo_HPY"/>
    <property type="match status" value="1"/>
</dbReference>
<dbReference type="Gene3D" id="3.40.50.300">
    <property type="entry name" value="P-loop containing nucleotide triphosphate hydrolases"/>
    <property type="match status" value="1"/>
</dbReference>
<dbReference type="GO" id="GO:0055085">
    <property type="term" value="P:transmembrane transport"/>
    <property type="evidence" value="ECO:0007669"/>
    <property type="project" value="UniProtKB-ARBA"/>
</dbReference>
<keyword evidence="3" id="KW-0813">Transport</keyword>
<dbReference type="SUPFAM" id="SSF52540">
    <property type="entry name" value="P-loop containing nucleoside triphosphate hydrolases"/>
    <property type="match status" value="1"/>
</dbReference>
<organism evidence="9 10">
    <name type="scientific">Rhodovarius crocodyli</name>
    <dbReference type="NCBI Taxonomy" id="1979269"/>
    <lineage>
        <taxon>Bacteria</taxon>
        <taxon>Pseudomonadati</taxon>
        <taxon>Pseudomonadota</taxon>
        <taxon>Alphaproteobacteria</taxon>
        <taxon>Acetobacterales</taxon>
        <taxon>Roseomonadaceae</taxon>
        <taxon>Rhodovarius</taxon>
    </lineage>
</organism>
<keyword evidence="7" id="KW-0472">Membrane</keyword>
<keyword evidence="4" id="KW-1003">Cell membrane</keyword>
<comment type="similarity">
    <text evidence="2">Belongs to the ABC transporter superfamily.</text>
</comment>
<dbReference type="PANTHER" id="PTHR43297:SF2">
    <property type="entry name" value="DIPEPTIDE TRANSPORT ATP-BINDING PROTEIN DPPD"/>
    <property type="match status" value="1"/>
</dbReference>
<evidence type="ECO:0000256" key="6">
    <source>
        <dbReference type="ARBA" id="ARBA00022840"/>
    </source>
</evidence>
<evidence type="ECO:0000256" key="1">
    <source>
        <dbReference type="ARBA" id="ARBA00004417"/>
    </source>
</evidence>
<dbReference type="PROSITE" id="PS50893">
    <property type="entry name" value="ABC_TRANSPORTER_2"/>
    <property type="match status" value="1"/>
</dbReference>
<dbReference type="Pfam" id="PF00005">
    <property type="entry name" value="ABC_tran"/>
    <property type="match status" value="1"/>
</dbReference>
<dbReference type="InterPro" id="IPR003439">
    <property type="entry name" value="ABC_transporter-like_ATP-bd"/>
</dbReference>
<dbReference type="InterPro" id="IPR017871">
    <property type="entry name" value="ABC_transporter-like_CS"/>
</dbReference>
<dbReference type="AlphaFoldDB" id="A0A437M211"/>
<evidence type="ECO:0000313" key="9">
    <source>
        <dbReference type="EMBL" id="RVT91731.1"/>
    </source>
</evidence>
<dbReference type="GO" id="GO:0016887">
    <property type="term" value="F:ATP hydrolysis activity"/>
    <property type="evidence" value="ECO:0007669"/>
    <property type="project" value="InterPro"/>
</dbReference>
<dbReference type="Proteomes" id="UP000282957">
    <property type="component" value="Unassembled WGS sequence"/>
</dbReference>
<dbReference type="PANTHER" id="PTHR43297">
    <property type="entry name" value="OLIGOPEPTIDE TRANSPORT ATP-BINDING PROTEIN APPD"/>
    <property type="match status" value="1"/>
</dbReference>
<sequence length="330" mass="35193">MSAPEVLRVTGLRTEFRTPRGVIAAVADMDLVVHAGETVAVVGESGSGKSAFAYSIMRLIDAPGRVAAGRVEVGGQDVMALDEPAMREVRGRDMAMVFQEPSTSLNPLMPVGAQIAESITLHEAGVSRAEARARTLDLLRLVGIPAPERRIDEFPHQLSGGMRQRVVIAMALACRPSLLLADEPTTALDVTVQAQVLDLIDRLKEELGMGVVLITHDLGLVAEHAQRVAVVYAGRKVEEGPAQQVLTDPAHPYTAALLACRPDPWQASDAPLTEITGVVPQLWAMPPGCAFAPRCARAEPACTEARPGLEALEAGRLVACHVARRERLPA</sequence>
<evidence type="ECO:0000256" key="4">
    <source>
        <dbReference type="ARBA" id="ARBA00022475"/>
    </source>
</evidence>
<evidence type="ECO:0000313" key="10">
    <source>
        <dbReference type="Proteomes" id="UP000282957"/>
    </source>
</evidence>
<keyword evidence="10" id="KW-1185">Reference proteome</keyword>
<dbReference type="InterPro" id="IPR003593">
    <property type="entry name" value="AAA+_ATPase"/>
</dbReference>
<evidence type="ECO:0000256" key="2">
    <source>
        <dbReference type="ARBA" id="ARBA00005417"/>
    </source>
</evidence>
<dbReference type="PROSITE" id="PS00211">
    <property type="entry name" value="ABC_TRANSPORTER_1"/>
    <property type="match status" value="1"/>
</dbReference>
<evidence type="ECO:0000259" key="8">
    <source>
        <dbReference type="PROSITE" id="PS50893"/>
    </source>
</evidence>
<evidence type="ECO:0000256" key="5">
    <source>
        <dbReference type="ARBA" id="ARBA00022741"/>
    </source>
</evidence>
<feature type="domain" description="ABC transporter" evidence="8">
    <location>
        <begin position="7"/>
        <end position="258"/>
    </location>
</feature>
<keyword evidence="5" id="KW-0547">Nucleotide-binding</keyword>
<dbReference type="InterPro" id="IPR027417">
    <property type="entry name" value="P-loop_NTPase"/>
</dbReference>
<keyword evidence="6 9" id="KW-0067">ATP-binding</keyword>
<dbReference type="InterPro" id="IPR050388">
    <property type="entry name" value="ABC_Ni/Peptide_Import"/>
</dbReference>
<evidence type="ECO:0000256" key="3">
    <source>
        <dbReference type="ARBA" id="ARBA00022448"/>
    </source>
</evidence>
<dbReference type="CDD" id="cd03257">
    <property type="entry name" value="ABC_NikE_OppD_transporters"/>
    <property type="match status" value="1"/>
</dbReference>
<dbReference type="RefSeq" id="WP_127789478.1">
    <property type="nucleotide sequence ID" value="NZ_SACL01000009.1"/>
</dbReference>
<dbReference type="GO" id="GO:0005524">
    <property type="term" value="F:ATP binding"/>
    <property type="evidence" value="ECO:0007669"/>
    <property type="project" value="UniProtKB-KW"/>
</dbReference>
<dbReference type="GO" id="GO:0015833">
    <property type="term" value="P:peptide transport"/>
    <property type="evidence" value="ECO:0007669"/>
    <property type="project" value="InterPro"/>
</dbReference>
<dbReference type="SMART" id="SM00382">
    <property type="entry name" value="AAA"/>
    <property type="match status" value="1"/>
</dbReference>
<comment type="subcellular location">
    <subcellularLocation>
        <location evidence="1">Cell inner membrane</location>
        <topology evidence="1">Peripheral membrane protein</topology>
    </subcellularLocation>
</comment>
<evidence type="ECO:0000256" key="7">
    <source>
        <dbReference type="ARBA" id="ARBA00023136"/>
    </source>
</evidence>
<protein>
    <submittedName>
        <fullName evidence="9">ABC transporter ATP-binding protein</fullName>
    </submittedName>
</protein>
<dbReference type="EMBL" id="SACL01000009">
    <property type="protein sequence ID" value="RVT91731.1"/>
    <property type="molecule type" value="Genomic_DNA"/>
</dbReference>
<dbReference type="OrthoDB" id="37801at2"/>
<gene>
    <name evidence="9" type="ORF">EOD42_20625</name>
</gene>
<dbReference type="Pfam" id="PF08352">
    <property type="entry name" value="oligo_HPY"/>
    <property type="match status" value="1"/>
</dbReference>
<name>A0A437M211_9PROT</name>
<dbReference type="FunFam" id="3.40.50.300:FF:000016">
    <property type="entry name" value="Oligopeptide ABC transporter ATP-binding component"/>
    <property type="match status" value="1"/>
</dbReference>
<dbReference type="GO" id="GO:0005886">
    <property type="term" value="C:plasma membrane"/>
    <property type="evidence" value="ECO:0007669"/>
    <property type="project" value="UniProtKB-SubCell"/>
</dbReference>